<dbReference type="EMBL" id="CAQQ02378399">
    <property type="status" value="NOT_ANNOTATED_CDS"/>
    <property type="molecule type" value="Genomic_DNA"/>
</dbReference>
<name>T1H5E8_MEGSC</name>
<dbReference type="EMBL" id="CAQQ02378397">
    <property type="status" value="NOT_ANNOTATED_CDS"/>
    <property type="molecule type" value="Genomic_DNA"/>
</dbReference>
<organism evidence="1 2">
    <name type="scientific">Megaselia scalaris</name>
    <name type="common">Humpbacked fly</name>
    <name type="synonym">Phora scalaris</name>
    <dbReference type="NCBI Taxonomy" id="36166"/>
    <lineage>
        <taxon>Eukaryota</taxon>
        <taxon>Metazoa</taxon>
        <taxon>Ecdysozoa</taxon>
        <taxon>Arthropoda</taxon>
        <taxon>Hexapoda</taxon>
        <taxon>Insecta</taxon>
        <taxon>Pterygota</taxon>
        <taxon>Neoptera</taxon>
        <taxon>Endopterygota</taxon>
        <taxon>Diptera</taxon>
        <taxon>Brachycera</taxon>
        <taxon>Muscomorpha</taxon>
        <taxon>Platypezoidea</taxon>
        <taxon>Phoridae</taxon>
        <taxon>Megaseliini</taxon>
        <taxon>Megaselia</taxon>
    </lineage>
</organism>
<protein>
    <submittedName>
        <fullName evidence="1">Uncharacterized protein</fullName>
    </submittedName>
</protein>
<dbReference type="AlphaFoldDB" id="T1H5E8"/>
<dbReference type="EnsemblMetazoa" id="MESCA011525-RA">
    <property type="protein sequence ID" value="MESCA011525-PA"/>
    <property type="gene ID" value="MESCA011525"/>
</dbReference>
<dbReference type="HOGENOM" id="CLU_2040727_0_0_1"/>
<dbReference type="Proteomes" id="UP000015102">
    <property type="component" value="Unassembled WGS sequence"/>
</dbReference>
<accession>T1H5E8</accession>
<sequence>MTTKERQRKIRSNKGLHDMTVLTFGIRVPDAAEADLHRSAWSNNIDIVTFHRICTDPTAGATPPTSPKSMDFVSRYCVLRGGVDYAHLRRFISSGLLSAATFRKPPTYLQKLIHSYHLHKF</sequence>
<reference evidence="2" key="1">
    <citation type="submission" date="2013-02" db="EMBL/GenBank/DDBJ databases">
        <authorList>
            <person name="Hughes D."/>
        </authorList>
    </citation>
    <scope>NUCLEOTIDE SEQUENCE</scope>
    <source>
        <strain>Durham</strain>
        <strain evidence="2">NC isolate 2 -- Noor lab</strain>
    </source>
</reference>
<evidence type="ECO:0000313" key="2">
    <source>
        <dbReference type="Proteomes" id="UP000015102"/>
    </source>
</evidence>
<proteinExistence type="predicted"/>
<evidence type="ECO:0000313" key="1">
    <source>
        <dbReference type="EnsemblMetazoa" id="MESCA011525-PA"/>
    </source>
</evidence>
<reference evidence="1" key="2">
    <citation type="submission" date="2015-06" db="UniProtKB">
        <authorList>
            <consortium name="EnsemblMetazoa"/>
        </authorList>
    </citation>
    <scope>IDENTIFICATION</scope>
</reference>
<dbReference type="EMBL" id="CAQQ02378398">
    <property type="status" value="NOT_ANNOTATED_CDS"/>
    <property type="molecule type" value="Genomic_DNA"/>
</dbReference>
<keyword evidence="2" id="KW-1185">Reference proteome</keyword>